<evidence type="ECO:0000313" key="2">
    <source>
        <dbReference type="EMBL" id="RRT78735.1"/>
    </source>
</evidence>
<dbReference type="EMBL" id="AMZH03001603">
    <property type="protein sequence ID" value="RRT78735.1"/>
    <property type="molecule type" value="Genomic_DNA"/>
</dbReference>
<dbReference type="Proteomes" id="UP000287651">
    <property type="component" value="Unassembled WGS sequence"/>
</dbReference>
<sequence>MPVFPTLKTHKETQNRIILQEIPTTSGDLASQFAETAPELRNNSKNLIGTLKSRDCRKKPANSTRRHEIDHASEWVLRGDEGLPWKDWRRDTLIHDEGVGILGHGRGSQVKAFQDQEPQCRGYCDPMGAETTPDLGNSSKISTVTLDLHETPGNRPGLRIKTHGTSKAKKGYRGRTGDGMP</sequence>
<evidence type="ECO:0000256" key="1">
    <source>
        <dbReference type="SAM" id="MobiDB-lite"/>
    </source>
</evidence>
<feature type="region of interest" description="Disordered" evidence="1">
    <location>
        <begin position="147"/>
        <end position="181"/>
    </location>
</feature>
<accession>A0A427ARA6</accession>
<reference evidence="2 3" key="1">
    <citation type="journal article" date="2014" name="Agronomy (Basel)">
        <title>A Draft Genome Sequence for Ensete ventricosum, the Drought-Tolerant Tree Against Hunger.</title>
        <authorList>
            <person name="Harrison J."/>
            <person name="Moore K.A."/>
            <person name="Paszkiewicz K."/>
            <person name="Jones T."/>
            <person name="Grant M."/>
            <person name="Ambacheew D."/>
            <person name="Muzemil S."/>
            <person name="Studholme D.J."/>
        </authorList>
    </citation>
    <scope>NUCLEOTIDE SEQUENCE [LARGE SCALE GENOMIC DNA]</scope>
</reference>
<gene>
    <name evidence="2" type="ORF">B296_00026679</name>
</gene>
<evidence type="ECO:0000313" key="3">
    <source>
        <dbReference type="Proteomes" id="UP000287651"/>
    </source>
</evidence>
<feature type="compositionally biased region" description="Basic residues" evidence="1">
    <location>
        <begin position="158"/>
        <end position="173"/>
    </location>
</feature>
<comment type="caution">
    <text evidence="2">The sequence shown here is derived from an EMBL/GenBank/DDBJ whole genome shotgun (WGS) entry which is preliminary data.</text>
</comment>
<dbReference type="AlphaFoldDB" id="A0A427ARA6"/>
<proteinExistence type="predicted"/>
<protein>
    <submittedName>
        <fullName evidence="2">Uncharacterized protein</fullName>
    </submittedName>
</protein>
<organism evidence="2 3">
    <name type="scientific">Ensete ventricosum</name>
    <name type="common">Abyssinian banana</name>
    <name type="synonym">Musa ensete</name>
    <dbReference type="NCBI Taxonomy" id="4639"/>
    <lineage>
        <taxon>Eukaryota</taxon>
        <taxon>Viridiplantae</taxon>
        <taxon>Streptophyta</taxon>
        <taxon>Embryophyta</taxon>
        <taxon>Tracheophyta</taxon>
        <taxon>Spermatophyta</taxon>
        <taxon>Magnoliopsida</taxon>
        <taxon>Liliopsida</taxon>
        <taxon>Zingiberales</taxon>
        <taxon>Musaceae</taxon>
        <taxon>Ensete</taxon>
    </lineage>
</organism>
<name>A0A427ARA6_ENSVE</name>